<name>A0A2Z6QLY1_9GLOM</name>
<reference evidence="1 2" key="1">
    <citation type="submission" date="2017-11" db="EMBL/GenBank/DDBJ databases">
        <title>The genome of Rhizophagus clarus HR1 reveals common genetic basis of auxotrophy among arbuscular mycorrhizal fungi.</title>
        <authorList>
            <person name="Kobayashi Y."/>
        </authorList>
    </citation>
    <scope>NUCLEOTIDE SEQUENCE [LARGE SCALE GENOMIC DNA]</scope>
    <source>
        <strain evidence="1 2">HR1</strain>
    </source>
</reference>
<dbReference type="AlphaFoldDB" id="A0A2Z6QLY1"/>
<gene>
    <name evidence="1" type="ORF">RclHR1_12200004</name>
</gene>
<dbReference type="Proteomes" id="UP000247702">
    <property type="component" value="Unassembled WGS sequence"/>
</dbReference>
<keyword evidence="2" id="KW-1185">Reference proteome</keyword>
<comment type="caution">
    <text evidence="1">The sequence shown here is derived from an EMBL/GenBank/DDBJ whole genome shotgun (WGS) entry which is preliminary data.</text>
</comment>
<dbReference type="EMBL" id="BEXD01000248">
    <property type="protein sequence ID" value="GBB85771.1"/>
    <property type="molecule type" value="Genomic_DNA"/>
</dbReference>
<evidence type="ECO:0000313" key="1">
    <source>
        <dbReference type="EMBL" id="GBB85771.1"/>
    </source>
</evidence>
<accession>A0A2Z6QLY1</accession>
<sequence length="305" mass="35698">MPTYLFLRVYASSDALLLPICFHWSVTVWSLNRAEGGISWLPVIGFMQFYGRLKEGVESFPMMLRPHELDAWMPSYCLLLWDTLGYYHIDHFGVLPYRSLWGTTTSITLGYYHIVYFEVLLHRLLWVLPHRLLSFGLALGTTTNPFLVYTVMLAQKKPNLSPLVCSELLELIFSNLKIEDILYSCLTVNHQWNSEAFQVILKLKEREFCEDLDFIKYQLDCSEQEITRIHTVLYTPCYDWITAGEEIANVHAVIKSHINNLTRILPCLIKSSVLRNKFYVQWQNLYKQTKKLLKDIDLLDDINNT</sequence>
<proteinExistence type="predicted"/>
<evidence type="ECO:0000313" key="2">
    <source>
        <dbReference type="Proteomes" id="UP000247702"/>
    </source>
</evidence>
<organism evidence="1 2">
    <name type="scientific">Rhizophagus clarus</name>
    <dbReference type="NCBI Taxonomy" id="94130"/>
    <lineage>
        <taxon>Eukaryota</taxon>
        <taxon>Fungi</taxon>
        <taxon>Fungi incertae sedis</taxon>
        <taxon>Mucoromycota</taxon>
        <taxon>Glomeromycotina</taxon>
        <taxon>Glomeromycetes</taxon>
        <taxon>Glomerales</taxon>
        <taxon>Glomeraceae</taxon>
        <taxon>Rhizophagus</taxon>
    </lineage>
</organism>
<protein>
    <submittedName>
        <fullName evidence="1">Uncharacterized protein</fullName>
    </submittedName>
</protein>